<evidence type="ECO:0000256" key="1">
    <source>
        <dbReference type="ARBA" id="ARBA00004651"/>
    </source>
</evidence>
<evidence type="ECO:0000256" key="3">
    <source>
        <dbReference type="ARBA" id="ARBA00022692"/>
    </source>
</evidence>
<keyword evidence="5 6" id="KW-0472">Membrane</keyword>
<dbReference type="STRING" id="1793963.AXI58_13675"/>
<evidence type="ECO:0000256" key="5">
    <source>
        <dbReference type="ARBA" id="ARBA00023136"/>
    </source>
</evidence>
<dbReference type="GO" id="GO:0140359">
    <property type="term" value="F:ABC-type transporter activity"/>
    <property type="evidence" value="ECO:0007669"/>
    <property type="project" value="InterPro"/>
</dbReference>
<gene>
    <name evidence="8" type="ORF">AXI58_13675</name>
</gene>
<dbReference type="PANTHER" id="PTHR30294:SF29">
    <property type="entry name" value="MULTIDRUG ABC TRANSPORTER PERMEASE YBHS-RELATED"/>
    <property type="match status" value="1"/>
</dbReference>
<feature type="transmembrane region" description="Helical" evidence="6">
    <location>
        <begin position="355"/>
        <end position="376"/>
    </location>
</feature>
<dbReference type="GO" id="GO:0005886">
    <property type="term" value="C:plasma membrane"/>
    <property type="evidence" value="ECO:0007669"/>
    <property type="project" value="UniProtKB-SubCell"/>
</dbReference>
<evidence type="ECO:0000256" key="4">
    <source>
        <dbReference type="ARBA" id="ARBA00022989"/>
    </source>
</evidence>
<dbReference type="PANTHER" id="PTHR30294">
    <property type="entry name" value="MEMBRANE COMPONENT OF ABC TRANSPORTER YHHJ-RELATED"/>
    <property type="match status" value="1"/>
</dbReference>
<dbReference type="InterPro" id="IPR051449">
    <property type="entry name" value="ABC-2_transporter_component"/>
</dbReference>
<keyword evidence="4 6" id="KW-1133">Transmembrane helix</keyword>
<feature type="transmembrane region" description="Helical" evidence="6">
    <location>
        <begin position="297"/>
        <end position="318"/>
    </location>
</feature>
<comment type="subcellular location">
    <subcellularLocation>
        <location evidence="1">Cell membrane</location>
        <topology evidence="1">Multi-pass membrane protein</topology>
    </subcellularLocation>
</comment>
<organism evidence="8 9">
    <name type="scientific">Bacillus nakamurai</name>
    <dbReference type="NCBI Taxonomy" id="1793963"/>
    <lineage>
        <taxon>Bacteria</taxon>
        <taxon>Bacillati</taxon>
        <taxon>Bacillota</taxon>
        <taxon>Bacilli</taxon>
        <taxon>Bacillales</taxon>
        <taxon>Bacillaceae</taxon>
        <taxon>Bacillus</taxon>
    </lineage>
</organism>
<accession>A0A150F8P1</accession>
<sequence>MMQMFLMVKHQLKLMFQNRIAILATISVPLLLTYLFSFTLNGSQHKEVFVADTDQSVYSEQFMNMIQTDGHLKITKVTEDVLKKKVNHHDIAFGLLIGPHFEERLFSEDQVSLSFIQNQEKGDAALTEQLIAQQAGTLKKIVRDAKHMSQTLHIDGKQTAADLLKDIQGQSAVTVTHQANQAGGQAAGRLIGFLAMFIWFVAVQGLRSFIDEKENDTFTRLLSTPVSYQKYAASKLAAAYLFGLLHIIAIIAAGKYMLNISIADNVLEAGVVLAAYLFALTALTMVLIPFMKSQKQFTSLASILIAVSGILGGSFFSLELAPKYMRVLSVFTPEKWAIGSLKDMMNDSAAIGSQITPLSLFLGIGAAALGVSFYFINRNVKKHG</sequence>
<dbReference type="OrthoDB" id="266913at2"/>
<dbReference type="Gene3D" id="3.40.1710.10">
    <property type="entry name" value="abc type-2 transporter like domain"/>
    <property type="match status" value="1"/>
</dbReference>
<evidence type="ECO:0000259" key="7">
    <source>
        <dbReference type="Pfam" id="PF12698"/>
    </source>
</evidence>
<name>A0A150F8P1_9BACI</name>
<keyword evidence="3 6" id="KW-0812">Transmembrane</keyword>
<feature type="transmembrane region" description="Helical" evidence="6">
    <location>
        <begin position="237"/>
        <end position="258"/>
    </location>
</feature>
<evidence type="ECO:0000313" key="8">
    <source>
        <dbReference type="EMBL" id="KXZ21024.1"/>
    </source>
</evidence>
<keyword evidence="9" id="KW-1185">Reference proteome</keyword>
<evidence type="ECO:0000313" key="9">
    <source>
        <dbReference type="Proteomes" id="UP000075430"/>
    </source>
</evidence>
<proteinExistence type="predicted"/>
<dbReference type="EMBL" id="LSBA01000008">
    <property type="protein sequence ID" value="KXZ21024.1"/>
    <property type="molecule type" value="Genomic_DNA"/>
</dbReference>
<keyword evidence="2" id="KW-1003">Cell membrane</keyword>
<dbReference type="AlphaFoldDB" id="A0A150F8P1"/>
<dbReference type="InterPro" id="IPR013525">
    <property type="entry name" value="ABC2_TM"/>
</dbReference>
<dbReference type="Pfam" id="PF12698">
    <property type="entry name" value="ABC2_membrane_3"/>
    <property type="match status" value="1"/>
</dbReference>
<dbReference type="Proteomes" id="UP000075430">
    <property type="component" value="Unassembled WGS sequence"/>
</dbReference>
<feature type="transmembrane region" description="Helical" evidence="6">
    <location>
        <begin position="190"/>
        <end position="210"/>
    </location>
</feature>
<comment type="caution">
    <text evidence="8">The sequence shown here is derived from an EMBL/GenBank/DDBJ whole genome shotgun (WGS) entry which is preliminary data.</text>
</comment>
<feature type="transmembrane region" description="Helical" evidence="6">
    <location>
        <begin position="270"/>
        <end position="290"/>
    </location>
</feature>
<reference evidence="9" key="1">
    <citation type="submission" date="2016-02" db="EMBL/GenBank/DDBJ databases">
        <authorList>
            <person name="Dunlap C."/>
        </authorList>
    </citation>
    <scope>NUCLEOTIDE SEQUENCE [LARGE SCALE GENOMIC DNA]</scope>
    <source>
        <strain evidence="9">NRRL B-41092</strain>
    </source>
</reference>
<evidence type="ECO:0000256" key="6">
    <source>
        <dbReference type="SAM" id="Phobius"/>
    </source>
</evidence>
<feature type="domain" description="ABC-2 type transporter transmembrane" evidence="7">
    <location>
        <begin position="22"/>
        <end position="369"/>
    </location>
</feature>
<protein>
    <submittedName>
        <fullName evidence="8">Multidrug ABC transporter</fullName>
    </submittedName>
</protein>
<evidence type="ECO:0000256" key="2">
    <source>
        <dbReference type="ARBA" id="ARBA00022475"/>
    </source>
</evidence>